<evidence type="ECO:0000313" key="3">
    <source>
        <dbReference type="Proteomes" id="UP001642487"/>
    </source>
</evidence>
<sequence length="80" mass="9561">HCCLEVLFLFGYGHRNNHADPAVVEGMTTDHDFYLVIITCVKSWIFNFWLLYMKLKPSFWRIFLCFLYCHVSRWDPQIGG</sequence>
<keyword evidence="1" id="KW-1133">Transmembrane helix</keyword>
<keyword evidence="1" id="KW-0472">Membrane</keyword>
<reference evidence="2 3" key="1">
    <citation type="submission" date="2024-03" db="EMBL/GenBank/DDBJ databases">
        <authorList>
            <person name="Gkanogiannis A."/>
            <person name="Becerra Lopez-Lavalle L."/>
        </authorList>
    </citation>
    <scope>NUCLEOTIDE SEQUENCE [LARGE SCALE GENOMIC DNA]</scope>
</reference>
<protein>
    <submittedName>
        <fullName evidence="2">Uncharacterized protein</fullName>
    </submittedName>
</protein>
<evidence type="ECO:0000256" key="1">
    <source>
        <dbReference type="SAM" id="Phobius"/>
    </source>
</evidence>
<accession>A0ABP0XLD4</accession>
<dbReference type="Proteomes" id="UP001642487">
    <property type="component" value="Chromosome 1"/>
</dbReference>
<keyword evidence="3" id="KW-1185">Reference proteome</keyword>
<gene>
    <name evidence="2" type="ORF">CITCOLO1_LOCUS505</name>
</gene>
<feature type="non-terminal residue" evidence="2">
    <location>
        <position position="1"/>
    </location>
</feature>
<name>A0ABP0XLD4_9ROSI</name>
<keyword evidence="1" id="KW-0812">Transmembrane</keyword>
<organism evidence="2 3">
    <name type="scientific">Citrullus colocynthis</name>
    <name type="common">colocynth</name>
    <dbReference type="NCBI Taxonomy" id="252529"/>
    <lineage>
        <taxon>Eukaryota</taxon>
        <taxon>Viridiplantae</taxon>
        <taxon>Streptophyta</taxon>
        <taxon>Embryophyta</taxon>
        <taxon>Tracheophyta</taxon>
        <taxon>Spermatophyta</taxon>
        <taxon>Magnoliopsida</taxon>
        <taxon>eudicotyledons</taxon>
        <taxon>Gunneridae</taxon>
        <taxon>Pentapetalae</taxon>
        <taxon>rosids</taxon>
        <taxon>fabids</taxon>
        <taxon>Cucurbitales</taxon>
        <taxon>Cucurbitaceae</taxon>
        <taxon>Benincaseae</taxon>
        <taxon>Citrullus</taxon>
    </lineage>
</organism>
<proteinExistence type="predicted"/>
<feature type="transmembrane region" description="Helical" evidence="1">
    <location>
        <begin position="33"/>
        <end position="52"/>
    </location>
</feature>
<dbReference type="EMBL" id="OZ021735">
    <property type="protein sequence ID" value="CAK9308984.1"/>
    <property type="molecule type" value="Genomic_DNA"/>
</dbReference>
<evidence type="ECO:0000313" key="2">
    <source>
        <dbReference type="EMBL" id="CAK9308984.1"/>
    </source>
</evidence>